<dbReference type="NCBIfam" id="TIGR02494">
    <property type="entry name" value="PFLE_PFLC"/>
    <property type="match status" value="1"/>
</dbReference>
<feature type="domain" description="4Fe-4S ferredoxin-type" evidence="9">
    <location>
        <begin position="74"/>
        <end position="103"/>
    </location>
</feature>
<dbReference type="InterPro" id="IPR017900">
    <property type="entry name" value="4Fe4S_Fe_S_CS"/>
</dbReference>
<dbReference type="PANTHER" id="PTHR30352">
    <property type="entry name" value="PYRUVATE FORMATE-LYASE-ACTIVATING ENZYME"/>
    <property type="match status" value="1"/>
</dbReference>
<dbReference type="RefSeq" id="WP_193808233.1">
    <property type="nucleotide sequence ID" value="NZ_CP087714.1"/>
</dbReference>
<dbReference type="PROSITE" id="PS51918">
    <property type="entry name" value="RADICAL_SAM"/>
    <property type="match status" value="1"/>
</dbReference>
<dbReference type="InterPro" id="IPR001989">
    <property type="entry name" value="Radical_activat_CS"/>
</dbReference>
<dbReference type="InterPro" id="IPR007197">
    <property type="entry name" value="rSAM"/>
</dbReference>
<evidence type="ECO:0000259" key="9">
    <source>
        <dbReference type="PROSITE" id="PS51379"/>
    </source>
</evidence>
<evidence type="ECO:0000256" key="7">
    <source>
        <dbReference type="ARBA" id="ARBA00023004"/>
    </source>
</evidence>
<dbReference type="Gene3D" id="3.20.20.70">
    <property type="entry name" value="Aldolase class I"/>
    <property type="match status" value="1"/>
</dbReference>
<dbReference type="InterPro" id="IPR058240">
    <property type="entry name" value="rSAM_sf"/>
</dbReference>
<keyword evidence="12" id="KW-1185">Reference proteome</keyword>
<dbReference type="SUPFAM" id="SSF102114">
    <property type="entry name" value="Radical SAM enzymes"/>
    <property type="match status" value="1"/>
</dbReference>
<evidence type="ECO:0000256" key="8">
    <source>
        <dbReference type="ARBA" id="ARBA00023014"/>
    </source>
</evidence>
<dbReference type="PROSITE" id="PS00198">
    <property type="entry name" value="4FE4S_FER_1"/>
    <property type="match status" value="1"/>
</dbReference>
<protein>
    <submittedName>
        <fullName evidence="11">Glycyl-radical enzyme activating protein</fullName>
    </submittedName>
</protein>
<keyword evidence="6" id="KW-0560">Oxidoreductase</keyword>
<proteinExistence type="inferred from homology"/>
<accession>A0ABZ3H0F3</accession>
<dbReference type="PROSITE" id="PS01087">
    <property type="entry name" value="RADICAL_ACTIVATING"/>
    <property type="match status" value="1"/>
</dbReference>
<dbReference type="InterPro" id="IPR017896">
    <property type="entry name" value="4Fe4S_Fe-S-bd"/>
</dbReference>
<dbReference type="EMBL" id="CP087714">
    <property type="protein sequence ID" value="XAT63082.1"/>
    <property type="molecule type" value="Genomic_DNA"/>
</dbReference>
<dbReference type="InterPro" id="IPR012839">
    <property type="entry name" value="Organic_radical_activase"/>
</dbReference>
<evidence type="ECO:0000259" key="10">
    <source>
        <dbReference type="PROSITE" id="PS51918"/>
    </source>
</evidence>
<dbReference type="GeneID" id="90449504"/>
<organism evidence="11 12">
    <name type="scientific">Geoglobus acetivorans</name>
    <dbReference type="NCBI Taxonomy" id="565033"/>
    <lineage>
        <taxon>Archaea</taxon>
        <taxon>Methanobacteriati</taxon>
        <taxon>Methanobacteriota</taxon>
        <taxon>Archaeoglobi</taxon>
        <taxon>Archaeoglobales</taxon>
        <taxon>Archaeoglobaceae</taxon>
        <taxon>Geoglobus</taxon>
    </lineage>
</organism>
<dbReference type="Gene3D" id="3.30.70.20">
    <property type="match status" value="1"/>
</dbReference>
<dbReference type="SUPFAM" id="SSF54862">
    <property type="entry name" value="4Fe-4S ferredoxins"/>
    <property type="match status" value="1"/>
</dbReference>
<evidence type="ECO:0000313" key="12">
    <source>
        <dbReference type="Proteomes" id="UP001492541"/>
    </source>
</evidence>
<keyword evidence="7" id="KW-0408">Iron</keyword>
<dbReference type="PROSITE" id="PS51379">
    <property type="entry name" value="4FE4S_FER_2"/>
    <property type="match status" value="2"/>
</dbReference>
<keyword evidence="8" id="KW-0411">Iron-sulfur</keyword>
<dbReference type="SFLD" id="SFLDS00029">
    <property type="entry name" value="Radical_SAM"/>
    <property type="match status" value="1"/>
</dbReference>
<sequence>MKGRIFRIQRFSIHDGPGIRTTVFLKGCPLRCVWCHNPESQRFEAELAYKSERCTSCHRCVAACPVGAVRPTSLRVEVDRNSCNGCGECVKACRNGALFLYGQDAEPSEVLEEVRKDTVFYRNSGGGVTFSGGEPYSQPGFLLEMLRLCRDEGISTAVDTSGHAPWKSIDATLELVDLFLYDLKDYDSQRHRRLTGVGNEIILDNLRRLLLTSDVVIRVPFIPSYNFQSPEDFNGFLNLLLRLDAERVDVLPYHSLSRDKYRWLDREFFEVGNGPDYRKFVEMLREAGIDVSVGGYF</sequence>
<comment type="similarity">
    <text evidence="2">Belongs to the organic radical-activating enzymes family.</text>
</comment>
<dbReference type="PIRSF" id="PIRSF000371">
    <property type="entry name" value="PFL_act_enz"/>
    <property type="match status" value="1"/>
</dbReference>
<dbReference type="PANTHER" id="PTHR30352:SF4">
    <property type="entry name" value="PYRUVATE FORMATE-LYASE 2-ACTIVATING ENZYME"/>
    <property type="match status" value="1"/>
</dbReference>
<evidence type="ECO:0000256" key="3">
    <source>
        <dbReference type="ARBA" id="ARBA00022485"/>
    </source>
</evidence>
<dbReference type="InterPro" id="IPR040074">
    <property type="entry name" value="BssD/PflA/YjjW"/>
</dbReference>
<evidence type="ECO:0000256" key="4">
    <source>
        <dbReference type="ARBA" id="ARBA00022691"/>
    </source>
</evidence>
<dbReference type="InterPro" id="IPR034457">
    <property type="entry name" value="Organic_radical-activating"/>
</dbReference>
<keyword evidence="4" id="KW-0949">S-adenosyl-L-methionine</keyword>
<evidence type="ECO:0000256" key="6">
    <source>
        <dbReference type="ARBA" id="ARBA00023002"/>
    </source>
</evidence>
<reference evidence="11 12" key="1">
    <citation type="submission" date="2021-11" db="EMBL/GenBank/DDBJ databases">
        <title>Whole genome of Geoglobus acetivorans.</title>
        <authorList>
            <person name="Liu D."/>
        </authorList>
    </citation>
    <scope>NUCLEOTIDE SEQUENCE [LARGE SCALE GENOMIC DNA]</scope>
    <source>
        <strain evidence="11 12">SBH6</strain>
    </source>
</reference>
<evidence type="ECO:0000256" key="1">
    <source>
        <dbReference type="ARBA" id="ARBA00001966"/>
    </source>
</evidence>
<keyword evidence="3" id="KW-0004">4Fe-4S</keyword>
<keyword evidence="5" id="KW-0479">Metal-binding</keyword>
<feature type="domain" description="Radical SAM core" evidence="10">
    <location>
        <begin position="14"/>
        <end position="290"/>
    </location>
</feature>
<feature type="domain" description="4Fe-4S ferredoxin-type" evidence="9">
    <location>
        <begin position="45"/>
        <end position="73"/>
    </location>
</feature>
<comment type="cofactor">
    <cofactor evidence="1">
        <name>[4Fe-4S] cluster</name>
        <dbReference type="ChEBI" id="CHEBI:49883"/>
    </cofactor>
</comment>
<dbReference type="Pfam" id="PF00037">
    <property type="entry name" value="Fer4"/>
    <property type="match status" value="2"/>
</dbReference>
<dbReference type="Pfam" id="PF04055">
    <property type="entry name" value="Radical_SAM"/>
    <property type="match status" value="1"/>
</dbReference>
<evidence type="ECO:0000256" key="5">
    <source>
        <dbReference type="ARBA" id="ARBA00022723"/>
    </source>
</evidence>
<dbReference type="InterPro" id="IPR013785">
    <property type="entry name" value="Aldolase_TIM"/>
</dbReference>
<dbReference type="SFLD" id="SFLDG01066">
    <property type="entry name" value="organic_radical-activating_enz"/>
    <property type="match status" value="1"/>
</dbReference>
<gene>
    <name evidence="11" type="ORF">LPQ35_07405</name>
</gene>
<evidence type="ECO:0000256" key="2">
    <source>
        <dbReference type="ARBA" id="ARBA00009777"/>
    </source>
</evidence>
<name>A0ABZ3H0F3_GEOAI</name>
<evidence type="ECO:0000313" key="11">
    <source>
        <dbReference type="EMBL" id="XAT63082.1"/>
    </source>
</evidence>
<dbReference type="Proteomes" id="UP001492541">
    <property type="component" value="Chromosome"/>
</dbReference>
<dbReference type="SFLD" id="SFLDG01118">
    <property type="entry name" value="activating_enzymes__group_2"/>
    <property type="match status" value="1"/>
</dbReference>